<accession>A0ACB8UF80</accession>
<name>A0ACB8UF80_9APHY</name>
<dbReference type="EMBL" id="MU274902">
    <property type="protein sequence ID" value="KAI0092940.1"/>
    <property type="molecule type" value="Genomic_DNA"/>
</dbReference>
<organism evidence="1 2">
    <name type="scientific">Irpex rosettiformis</name>
    <dbReference type="NCBI Taxonomy" id="378272"/>
    <lineage>
        <taxon>Eukaryota</taxon>
        <taxon>Fungi</taxon>
        <taxon>Dikarya</taxon>
        <taxon>Basidiomycota</taxon>
        <taxon>Agaricomycotina</taxon>
        <taxon>Agaricomycetes</taxon>
        <taxon>Polyporales</taxon>
        <taxon>Irpicaceae</taxon>
        <taxon>Irpex</taxon>
    </lineage>
</organism>
<evidence type="ECO:0000313" key="2">
    <source>
        <dbReference type="Proteomes" id="UP001055072"/>
    </source>
</evidence>
<evidence type="ECO:0000313" key="1">
    <source>
        <dbReference type="EMBL" id="KAI0092940.1"/>
    </source>
</evidence>
<proteinExistence type="predicted"/>
<gene>
    <name evidence="1" type="ORF">BDY19DRAFT_989628</name>
</gene>
<keyword evidence="2" id="KW-1185">Reference proteome</keyword>
<reference evidence="1" key="1">
    <citation type="journal article" date="2021" name="Environ. Microbiol.">
        <title>Gene family expansions and transcriptome signatures uncover fungal adaptations to wood decay.</title>
        <authorList>
            <person name="Hage H."/>
            <person name="Miyauchi S."/>
            <person name="Viragh M."/>
            <person name="Drula E."/>
            <person name="Min B."/>
            <person name="Chaduli D."/>
            <person name="Navarro D."/>
            <person name="Favel A."/>
            <person name="Norest M."/>
            <person name="Lesage-Meessen L."/>
            <person name="Balint B."/>
            <person name="Merenyi Z."/>
            <person name="de Eugenio L."/>
            <person name="Morin E."/>
            <person name="Martinez A.T."/>
            <person name="Baldrian P."/>
            <person name="Stursova M."/>
            <person name="Martinez M.J."/>
            <person name="Novotny C."/>
            <person name="Magnuson J.K."/>
            <person name="Spatafora J.W."/>
            <person name="Maurice S."/>
            <person name="Pangilinan J."/>
            <person name="Andreopoulos W."/>
            <person name="LaButti K."/>
            <person name="Hundley H."/>
            <person name="Na H."/>
            <person name="Kuo A."/>
            <person name="Barry K."/>
            <person name="Lipzen A."/>
            <person name="Henrissat B."/>
            <person name="Riley R."/>
            <person name="Ahrendt S."/>
            <person name="Nagy L.G."/>
            <person name="Grigoriev I.V."/>
            <person name="Martin F."/>
            <person name="Rosso M.N."/>
        </authorList>
    </citation>
    <scope>NUCLEOTIDE SEQUENCE</scope>
    <source>
        <strain evidence="1">CBS 384.51</strain>
    </source>
</reference>
<dbReference type="Proteomes" id="UP001055072">
    <property type="component" value="Unassembled WGS sequence"/>
</dbReference>
<sequence>MSAMTALPPNLVLKRSLSVTSYAIIASSVGGVFAFFAVLTLWLVIRGILRRRKRVQVRISGPLTVEHEEARQALRLLAHAKHPSIISAATKGFTPHPQRRYTSEESALKVPDWRLSGGSTSTTSTESSVEDCRPTAKKCTREYLQKPIAVVTQPLLRNGTRRRSLDADTASIYSSTSAPLDYHEKLFCTPLMALDPNVPVSAPAWITSTPSQRADFRYSVIEPVAHDLHRPPARRVQFGSNRRISSTRRTKRQPTITITPSSTRTSIPAWSRRAEHLPPTRIQWLVPTAEQRGALSGAISQPVADKPSLPSPPPATYPSVAPLNVRSKTVRNVSISSS</sequence>
<protein>
    <submittedName>
        <fullName evidence="1">Uncharacterized protein</fullName>
    </submittedName>
</protein>
<comment type="caution">
    <text evidence="1">The sequence shown here is derived from an EMBL/GenBank/DDBJ whole genome shotgun (WGS) entry which is preliminary data.</text>
</comment>